<name>A0A8H7CUA7_9AGAR</name>
<keyword evidence="2" id="KW-0732">Signal</keyword>
<feature type="signal peptide" evidence="2">
    <location>
        <begin position="1"/>
        <end position="16"/>
    </location>
</feature>
<dbReference type="Proteomes" id="UP000623467">
    <property type="component" value="Unassembled WGS sequence"/>
</dbReference>
<feature type="transmembrane region" description="Helical" evidence="1">
    <location>
        <begin position="66"/>
        <end position="84"/>
    </location>
</feature>
<gene>
    <name evidence="3" type="ORF">MSAN_01614100</name>
</gene>
<dbReference type="AlphaFoldDB" id="A0A8H7CUA7"/>
<feature type="transmembrane region" description="Helical" evidence="1">
    <location>
        <begin position="361"/>
        <end position="383"/>
    </location>
</feature>
<evidence type="ECO:0000313" key="3">
    <source>
        <dbReference type="EMBL" id="KAF7350545.1"/>
    </source>
</evidence>
<dbReference type="OrthoDB" id="9451547at2759"/>
<keyword evidence="4" id="KW-1185">Reference proteome</keyword>
<protein>
    <submittedName>
        <fullName evidence="3">Uncharacterized protein</fullName>
    </submittedName>
</protein>
<dbReference type="PANTHER" id="PTHR35043:SF7">
    <property type="entry name" value="TRANSCRIPTION FACTOR DOMAIN-CONTAINING PROTEIN"/>
    <property type="match status" value="1"/>
</dbReference>
<evidence type="ECO:0000256" key="2">
    <source>
        <dbReference type="SAM" id="SignalP"/>
    </source>
</evidence>
<feature type="chain" id="PRO_5034996295" evidence="2">
    <location>
        <begin position="17"/>
        <end position="438"/>
    </location>
</feature>
<organism evidence="3 4">
    <name type="scientific">Mycena sanguinolenta</name>
    <dbReference type="NCBI Taxonomy" id="230812"/>
    <lineage>
        <taxon>Eukaryota</taxon>
        <taxon>Fungi</taxon>
        <taxon>Dikarya</taxon>
        <taxon>Basidiomycota</taxon>
        <taxon>Agaricomycotina</taxon>
        <taxon>Agaricomycetes</taxon>
        <taxon>Agaricomycetidae</taxon>
        <taxon>Agaricales</taxon>
        <taxon>Marasmiineae</taxon>
        <taxon>Mycenaceae</taxon>
        <taxon>Mycena</taxon>
    </lineage>
</organism>
<feature type="transmembrane region" description="Helical" evidence="1">
    <location>
        <begin position="183"/>
        <end position="201"/>
    </location>
</feature>
<keyword evidence="1" id="KW-0812">Transmembrane</keyword>
<evidence type="ECO:0000256" key="1">
    <source>
        <dbReference type="SAM" id="Phobius"/>
    </source>
</evidence>
<feature type="transmembrane region" description="Helical" evidence="1">
    <location>
        <begin position="28"/>
        <end position="45"/>
    </location>
</feature>
<reference evidence="3" key="1">
    <citation type="submission" date="2020-05" db="EMBL/GenBank/DDBJ databases">
        <title>Mycena genomes resolve the evolution of fungal bioluminescence.</title>
        <authorList>
            <person name="Tsai I.J."/>
        </authorList>
    </citation>
    <scope>NUCLEOTIDE SEQUENCE</scope>
    <source>
        <strain evidence="3">160909Yilan</strain>
    </source>
</reference>
<proteinExistence type="predicted"/>
<dbReference type="EMBL" id="JACAZH010000014">
    <property type="protein sequence ID" value="KAF7350545.1"/>
    <property type="molecule type" value="Genomic_DNA"/>
</dbReference>
<keyword evidence="1" id="KW-0472">Membrane</keyword>
<evidence type="ECO:0000313" key="4">
    <source>
        <dbReference type="Proteomes" id="UP000623467"/>
    </source>
</evidence>
<accession>A0A8H7CUA7</accession>
<sequence>MLIALLFSRVLTDSNSDVCDDNNNCRELFDIVWGCLITIFAAAWVSVHPNVPPPQDGIFKSTLRRLCMMLIAVIALELIVFFAARQLHAALGFFKHCRVSLTHGFFLSMGGFVSQDGRHPITTMAQLKAEPGYLSSIRDIPRADIMDKSKGDALSKGVALLQGLWFIIQILARFAENLPVTQLEVTTLAFAVVNLFTWVLWWHKPLDVQQPILISSGPPLIPAIQPHGNLVEEMSKTPMLNADAPLSKDDENNLRHSEAGPLLLASLTPEDNFSASTLVAGAPIVLPPTLSCRFPATQQAATPIMSHATHTTVPAFWASPDEPEHTAFAGILVGVVFGAIHCAAWNAVFPSSMERILWRMSAALVAGYPALLIIPHGLGALIWGGHTHDHVPVAVQVLGVALYFILRVIFIVLPFTALRVVDNGWLIDVDWTVYIPHF</sequence>
<feature type="transmembrane region" description="Helical" evidence="1">
    <location>
        <begin position="395"/>
        <end position="418"/>
    </location>
</feature>
<dbReference type="PANTHER" id="PTHR35043">
    <property type="entry name" value="TRANSCRIPTION FACTOR DOMAIN-CONTAINING PROTEIN"/>
    <property type="match status" value="1"/>
</dbReference>
<feature type="transmembrane region" description="Helical" evidence="1">
    <location>
        <begin position="327"/>
        <end position="349"/>
    </location>
</feature>
<keyword evidence="1" id="KW-1133">Transmembrane helix</keyword>
<comment type="caution">
    <text evidence="3">The sequence shown here is derived from an EMBL/GenBank/DDBJ whole genome shotgun (WGS) entry which is preliminary data.</text>
</comment>